<sequence>MDVGRPLQPLSNPLGSSGCILVEADLRASFLVIFSSKELLDLQCVHPELPTPNQTIHEPPAGKIGVYTRFFEYANFRLPLSTFLVDVLRRTVPLLPVAVARDEGELTASVDKLFGEGESVEKGDSAEGGDRGEEIEPTATGDDAKAEIVVSKKPKGRKLKRQATGSVSEHNHPPKNLLDSSHLPAEIGVAAIPTVPFVSLSVTPTLERVGGDHTDSITKPNLHTTLASERSSAPSVVTAAVVVSVPIPETAAKVVSPTRPSIFLDSALTEWNVLTNSLLDNNAIACEFIYHLAPPALFGQIRGMDYEQLFTKFNVGTARQACLSAELRVQTEYGLGERTRLESEADKHVTSLKAKDDEIESLKAQLLLKEDKAMEALKLRAQVKSVEQVHTHEKNTLQRENIALEKEKKTLSGKVTELQSQASDQENKLADANNVVASLQSEKDGLTSQVHTLETACSNLCGQVVGYENLKEEFEKIQDVQVKIHEDRVAKLNDDFVETCLHLEEKFYPRLLTTISDRRWLLTHGFKITIVKCLKCSEYLTALGDAISHAIKKGIQDGLVAGIDHGKAGRSLADVDAFNPSAEADFTSDVNQFRNVDFPLLAELSSHKDASVEDVMNVLRLEAPLADAAGLTDLQPDVDQLMVPIHRSPNQVVLGATSLSFALSVSNNRVKMTRENIAAQRLAILGVFVEPLSTEFITSVAGHLDSLPGVVATTIALSTTFASASSIQPLSVDDYEVMGADAHGKPKLATFFRMAGFIASVHKIYWLEACTVDPRVVIFLHLGFALCLSNGRLFSPFLQKVKVDF</sequence>
<protein>
    <submittedName>
        <fullName evidence="3">Uncharacterized protein</fullName>
    </submittedName>
</protein>
<dbReference type="Proteomes" id="UP001151760">
    <property type="component" value="Unassembled WGS sequence"/>
</dbReference>
<evidence type="ECO:0000256" key="2">
    <source>
        <dbReference type="SAM" id="MobiDB-lite"/>
    </source>
</evidence>
<evidence type="ECO:0000256" key="1">
    <source>
        <dbReference type="SAM" id="Coils"/>
    </source>
</evidence>
<dbReference type="SUPFAM" id="SSF90257">
    <property type="entry name" value="Myosin rod fragments"/>
    <property type="match status" value="1"/>
</dbReference>
<dbReference type="Gene3D" id="1.10.287.2610">
    <property type="match status" value="1"/>
</dbReference>
<dbReference type="EMBL" id="BQNB010010453">
    <property type="protein sequence ID" value="GJS77512.1"/>
    <property type="molecule type" value="Genomic_DNA"/>
</dbReference>
<name>A0ABQ4YKR1_9ASTR</name>
<feature type="coiled-coil region" evidence="1">
    <location>
        <begin position="352"/>
        <end position="456"/>
    </location>
</feature>
<reference evidence="3" key="1">
    <citation type="journal article" date="2022" name="Int. J. Mol. Sci.">
        <title>Draft Genome of Tanacetum Coccineum: Genomic Comparison of Closely Related Tanacetum-Family Plants.</title>
        <authorList>
            <person name="Yamashiro T."/>
            <person name="Shiraishi A."/>
            <person name="Nakayama K."/>
            <person name="Satake H."/>
        </authorList>
    </citation>
    <scope>NUCLEOTIDE SEQUENCE</scope>
</reference>
<gene>
    <name evidence="3" type="ORF">Tco_0727393</name>
</gene>
<proteinExistence type="predicted"/>
<reference evidence="3" key="2">
    <citation type="submission" date="2022-01" db="EMBL/GenBank/DDBJ databases">
        <authorList>
            <person name="Yamashiro T."/>
            <person name="Shiraishi A."/>
            <person name="Satake H."/>
            <person name="Nakayama K."/>
        </authorList>
    </citation>
    <scope>NUCLEOTIDE SEQUENCE</scope>
</reference>
<keyword evidence="4" id="KW-1185">Reference proteome</keyword>
<evidence type="ECO:0000313" key="3">
    <source>
        <dbReference type="EMBL" id="GJS77512.1"/>
    </source>
</evidence>
<accession>A0ABQ4YKR1</accession>
<feature type="compositionally biased region" description="Basic and acidic residues" evidence="2">
    <location>
        <begin position="113"/>
        <end position="134"/>
    </location>
</feature>
<keyword evidence="1" id="KW-0175">Coiled coil</keyword>
<feature type="compositionally biased region" description="Basic residues" evidence="2">
    <location>
        <begin position="152"/>
        <end position="161"/>
    </location>
</feature>
<dbReference type="PROSITE" id="PS51257">
    <property type="entry name" value="PROKAR_LIPOPROTEIN"/>
    <property type="match status" value="1"/>
</dbReference>
<evidence type="ECO:0000313" key="4">
    <source>
        <dbReference type="Proteomes" id="UP001151760"/>
    </source>
</evidence>
<organism evidence="3 4">
    <name type="scientific">Tanacetum coccineum</name>
    <dbReference type="NCBI Taxonomy" id="301880"/>
    <lineage>
        <taxon>Eukaryota</taxon>
        <taxon>Viridiplantae</taxon>
        <taxon>Streptophyta</taxon>
        <taxon>Embryophyta</taxon>
        <taxon>Tracheophyta</taxon>
        <taxon>Spermatophyta</taxon>
        <taxon>Magnoliopsida</taxon>
        <taxon>eudicotyledons</taxon>
        <taxon>Gunneridae</taxon>
        <taxon>Pentapetalae</taxon>
        <taxon>asterids</taxon>
        <taxon>campanulids</taxon>
        <taxon>Asterales</taxon>
        <taxon>Asteraceae</taxon>
        <taxon>Asteroideae</taxon>
        <taxon>Anthemideae</taxon>
        <taxon>Anthemidinae</taxon>
        <taxon>Tanacetum</taxon>
    </lineage>
</organism>
<feature type="region of interest" description="Disordered" evidence="2">
    <location>
        <begin position="111"/>
        <end position="180"/>
    </location>
</feature>
<comment type="caution">
    <text evidence="3">The sequence shown here is derived from an EMBL/GenBank/DDBJ whole genome shotgun (WGS) entry which is preliminary data.</text>
</comment>